<protein>
    <submittedName>
        <fullName evidence="1">Uncharacterized protein</fullName>
    </submittedName>
</protein>
<name>A0A3N4IP15_ASCIM</name>
<reference evidence="1 2" key="1">
    <citation type="journal article" date="2018" name="Nat. Ecol. Evol.">
        <title>Pezizomycetes genomes reveal the molecular basis of ectomycorrhizal truffle lifestyle.</title>
        <authorList>
            <person name="Murat C."/>
            <person name="Payen T."/>
            <person name="Noel B."/>
            <person name="Kuo A."/>
            <person name="Morin E."/>
            <person name="Chen J."/>
            <person name="Kohler A."/>
            <person name="Krizsan K."/>
            <person name="Balestrini R."/>
            <person name="Da Silva C."/>
            <person name="Montanini B."/>
            <person name="Hainaut M."/>
            <person name="Levati E."/>
            <person name="Barry K.W."/>
            <person name="Belfiori B."/>
            <person name="Cichocki N."/>
            <person name="Clum A."/>
            <person name="Dockter R.B."/>
            <person name="Fauchery L."/>
            <person name="Guy J."/>
            <person name="Iotti M."/>
            <person name="Le Tacon F."/>
            <person name="Lindquist E.A."/>
            <person name="Lipzen A."/>
            <person name="Malagnac F."/>
            <person name="Mello A."/>
            <person name="Molinier V."/>
            <person name="Miyauchi S."/>
            <person name="Poulain J."/>
            <person name="Riccioni C."/>
            <person name="Rubini A."/>
            <person name="Sitrit Y."/>
            <person name="Splivallo R."/>
            <person name="Traeger S."/>
            <person name="Wang M."/>
            <person name="Zifcakova L."/>
            <person name="Wipf D."/>
            <person name="Zambonelli A."/>
            <person name="Paolocci F."/>
            <person name="Nowrousian M."/>
            <person name="Ottonello S."/>
            <person name="Baldrian P."/>
            <person name="Spatafora J.W."/>
            <person name="Henrissat B."/>
            <person name="Nagy L.G."/>
            <person name="Aury J.M."/>
            <person name="Wincker P."/>
            <person name="Grigoriev I.V."/>
            <person name="Bonfante P."/>
            <person name="Martin F.M."/>
        </authorList>
    </citation>
    <scope>NUCLEOTIDE SEQUENCE [LARGE SCALE GENOMIC DNA]</scope>
    <source>
        <strain evidence="1 2">RN42</strain>
    </source>
</reference>
<keyword evidence="2" id="KW-1185">Reference proteome</keyword>
<sequence length="236" mass="26728">MNTRGCGKWTVMGPYVLKPLLKTLKLTSPDQTTQLSSHLFQRRRTDTTNLMNRCGNVKHPLCVDCYRKASPHELCTKCLANATEAEDKCLKVLKQWSPAGSSFLRVVERRSLSHPPEYHFSPSNLTPLLEHITKPVVHCIMTGVFDSPVALRVPESLWLSYLKKPEIKPGAHFNLRSPIPWSLERMKTTSVAATELHGVFDCRLHVDIPVSVWEPCKKDPLGTVYVSSTVKIERRD</sequence>
<dbReference type="EMBL" id="ML119645">
    <property type="protein sequence ID" value="RPA87913.1"/>
    <property type="molecule type" value="Genomic_DNA"/>
</dbReference>
<dbReference type="Proteomes" id="UP000275078">
    <property type="component" value="Unassembled WGS sequence"/>
</dbReference>
<organism evidence="1 2">
    <name type="scientific">Ascobolus immersus RN42</name>
    <dbReference type="NCBI Taxonomy" id="1160509"/>
    <lineage>
        <taxon>Eukaryota</taxon>
        <taxon>Fungi</taxon>
        <taxon>Dikarya</taxon>
        <taxon>Ascomycota</taxon>
        <taxon>Pezizomycotina</taxon>
        <taxon>Pezizomycetes</taxon>
        <taxon>Pezizales</taxon>
        <taxon>Ascobolaceae</taxon>
        <taxon>Ascobolus</taxon>
    </lineage>
</organism>
<gene>
    <name evidence="1" type="ORF">BJ508DRAFT_356719</name>
</gene>
<dbReference type="AlphaFoldDB" id="A0A3N4IP15"/>
<evidence type="ECO:0000313" key="2">
    <source>
        <dbReference type="Proteomes" id="UP000275078"/>
    </source>
</evidence>
<accession>A0A3N4IP15</accession>
<evidence type="ECO:0000313" key="1">
    <source>
        <dbReference type="EMBL" id="RPA87913.1"/>
    </source>
</evidence>
<proteinExistence type="predicted"/>